<name>A0AAN7HMK2_9FUNG</name>
<reference evidence="1 2" key="1">
    <citation type="submission" date="2022-11" db="EMBL/GenBank/DDBJ databases">
        <title>Mucor velutinosus strain NIH1002 WGS.</title>
        <authorList>
            <person name="Subramanian P."/>
            <person name="Mullikin J.C."/>
            <person name="Segre J.A."/>
            <person name="Zelazny A.M."/>
        </authorList>
    </citation>
    <scope>NUCLEOTIDE SEQUENCE [LARGE SCALE GENOMIC DNA]</scope>
    <source>
        <strain evidence="1 2">NIH1002</strain>
    </source>
</reference>
<dbReference type="GeneID" id="89946551"/>
<proteinExistence type="predicted"/>
<dbReference type="EMBL" id="JASEJX010000015">
    <property type="protein sequence ID" value="KAK4515239.1"/>
    <property type="molecule type" value="Genomic_DNA"/>
</dbReference>
<gene>
    <name evidence="1" type="ORF">ATC70_002849</name>
</gene>
<dbReference type="Proteomes" id="UP001304243">
    <property type="component" value="Unassembled WGS sequence"/>
</dbReference>
<dbReference type="AlphaFoldDB" id="A0AAN7HMK2"/>
<comment type="caution">
    <text evidence="1">The sequence shown here is derived from an EMBL/GenBank/DDBJ whole genome shotgun (WGS) entry which is preliminary data.</text>
</comment>
<keyword evidence="2" id="KW-1185">Reference proteome</keyword>
<evidence type="ECO:0000313" key="1">
    <source>
        <dbReference type="EMBL" id="KAK4515239.1"/>
    </source>
</evidence>
<evidence type="ECO:0000313" key="2">
    <source>
        <dbReference type="Proteomes" id="UP001304243"/>
    </source>
</evidence>
<organism evidence="1 2">
    <name type="scientific">Mucor velutinosus</name>
    <dbReference type="NCBI Taxonomy" id="708070"/>
    <lineage>
        <taxon>Eukaryota</taxon>
        <taxon>Fungi</taxon>
        <taxon>Fungi incertae sedis</taxon>
        <taxon>Mucoromycota</taxon>
        <taxon>Mucoromycotina</taxon>
        <taxon>Mucoromycetes</taxon>
        <taxon>Mucorales</taxon>
        <taxon>Mucorineae</taxon>
        <taxon>Mucoraceae</taxon>
        <taxon>Mucor</taxon>
    </lineage>
</organism>
<protein>
    <submittedName>
        <fullName evidence="1">Uncharacterized protein</fullName>
    </submittedName>
</protein>
<sequence>MMSRKFNNAERDRHWQLIQSLYHYHYHHFFEIFKFTRLLIKLKCKTIVEETLFEVVYTLERGNTRPIAIGKAVAQRDSFTCFGYPDTPPPQDEFPDDIETKNVIQSAESDDYALTKIESNIKPTKASILDFLCGVLTIDPSSCSKSHYDFKSLTETDIFNLMTANIPSAKDSITANQISKWIKNNGSFGQSKSMRQGYDVIKARKLWVLKPGFVSKSS</sequence>
<accession>A0AAN7HMK2</accession>
<dbReference type="RefSeq" id="XP_064681905.1">
    <property type="nucleotide sequence ID" value="XM_064822219.1"/>
</dbReference>